<feature type="signal peptide" evidence="1">
    <location>
        <begin position="1"/>
        <end position="22"/>
    </location>
</feature>
<dbReference type="RefSeq" id="WP_012701730.1">
    <property type="nucleotide sequence ID" value="NC_012560.1"/>
</dbReference>
<dbReference type="EMBL" id="CP001157">
    <property type="protein sequence ID" value="ACO79346.1"/>
    <property type="molecule type" value="Genomic_DNA"/>
</dbReference>
<organism evidence="2 3">
    <name type="scientific">Azotobacter vinelandii (strain DJ / ATCC BAA-1303)</name>
    <dbReference type="NCBI Taxonomy" id="322710"/>
    <lineage>
        <taxon>Bacteria</taxon>
        <taxon>Pseudomonadati</taxon>
        <taxon>Pseudomonadota</taxon>
        <taxon>Gammaproteobacteria</taxon>
        <taxon>Pseudomonadales</taxon>
        <taxon>Pseudomonadaceae</taxon>
        <taxon>Azotobacter</taxon>
    </lineage>
</organism>
<keyword evidence="3" id="KW-1185">Reference proteome</keyword>
<dbReference type="EnsemblBacteria" id="ACO79346">
    <property type="protein sequence ID" value="ACO79346"/>
    <property type="gene ID" value="Avin_31830"/>
</dbReference>
<proteinExistence type="predicted"/>
<dbReference type="STRING" id="322710.Avin_31830"/>
<dbReference type="Proteomes" id="UP000002424">
    <property type="component" value="Chromosome"/>
</dbReference>
<evidence type="ECO:0000313" key="3">
    <source>
        <dbReference type="Proteomes" id="UP000002424"/>
    </source>
</evidence>
<name>C1DNZ3_AZOVD</name>
<dbReference type="eggNOG" id="ENOG502ZWCG">
    <property type="taxonomic scope" value="Bacteria"/>
</dbReference>
<evidence type="ECO:0008006" key="4">
    <source>
        <dbReference type="Google" id="ProtNLM"/>
    </source>
</evidence>
<sequence>MMGFQKAMMAGAACLLIGTLTACGGGAGLSGPYGKTESGQWFTILDFKSGDQVVLTMIGSEDKINGTYKRSGDNVDVTAAGETRTLKIDSKGCLDGGAGNSFFSGVICKK</sequence>
<dbReference type="PROSITE" id="PS51257">
    <property type="entry name" value="PROKAR_LIPOPROTEIN"/>
    <property type="match status" value="1"/>
</dbReference>
<dbReference type="KEGG" id="avn:Avin_31830"/>
<dbReference type="AlphaFoldDB" id="C1DNZ3"/>
<reference evidence="2 3" key="1">
    <citation type="journal article" date="2009" name="J. Bacteriol.">
        <title>Genome sequence of Azotobacter vinelandii, an obligate aerobe specialized to support diverse anaerobic metabolic processes.</title>
        <authorList>
            <person name="Setubal J.C."/>
            <person name="dos Santos P."/>
            <person name="Goldman B.S."/>
            <person name="Ertesvag H."/>
            <person name="Espin G."/>
            <person name="Rubio L.M."/>
            <person name="Valla S."/>
            <person name="Almeida N.F."/>
            <person name="Balasubramanian D."/>
            <person name="Cromes L."/>
            <person name="Curatti L."/>
            <person name="Du Z."/>
            <person name="Godsy E."/>
            <person name="Goodner B."/>
            <person name="Hellner-Burris K."/>
            <person name="Hernandez J.A."/>
            <person name="Houmiel K."/>
            <person name="Imperial J."/>
            <person name="Kennedy C."/>
            <person name="Larson T.J."/>
            <person name="Latreille P."/>
            <person name="Ligon L.S."/>
            <person name="Lu J."/>
            <person name="Maerk M."/>
            <person name="Miller N.M."/>
            <person name="Norton S."/>
            <person name="O'Carroll I.P."/>
            <person name="Paulsen I."/>
            <person name="Raulfs E.C."/>
            <person name="Roemer R."/>
            <person name="Rosser J."/>
            <person name="Segura D."/>
            <person name="Slater S."/>
            <person name="Stricklin S.L."/>
            <person name="Studholme D.J."/>
            <person name="Sun J."/>
            <person name="Viana C.J."/>
            <person name="Wallin E."/>
            <person name="Wang B."/>
            <person name="Wheeler C."/>
            <person name="Zhu H."/>
            <person name="Dean D.R."/>
            <person name="Dixon R."/>
            <person name="Wood D."/>
        </authorList>
    </citation>
    <scope>NUCLEOTIDE SEQUENCE [LARGE SCALE GENOMIC DNA]</scope>
    <source>
        <strain evidence="3">DJ / ATCC BAA-1303</strain>
    </source>
</reference>
<feature type="chain" id="PRO_5002908640" description="Lipoprotein" evidence="1">
    <location>
        <begin position="23"/>
        <end position="110"/>
    </location>
</feature>
<protein>
    <recommendedName>
        <fullName evidence="4">Lipoprotein</fullName>
    </recommendedName>
</protein>
<dbReference type="HOGENOM" id="CLU_2165781_0_0_6"/>
<evidence type="ECO:0000256" key="1">
    <source>
        <dbReference type="SAM" id="SignalP"/>
    </source>
</evidence>
<evidence type="ECO:0000313" key="2">
    <source>
        <dbReference type="EMBL" id="ACO79346.1"/>
    </source>
</evidence>
<dbReference type="GeneID" id="88186261"/>
<accession>C1DNZ3</accession>
<keyword evidence="1" id="KW-0732">Signal</keyword>
<gene>
    <name evidence="2" type="ordered locus">Avin_31830</name>
</gene>